<organism evidence="2 3">
    <name type="scientific">Gymnopus androsaceus JB14</name>
    <dbReference type="NCBI Taxonomy" id="1447944"/>
    <lineage>
        <taxon>Eukaryota</taxon>
        <taxon>Fungi</taxon>
        <taxon>Dikarya</taxon>
        <taxon>Basidiomycota</taxon>
        <taxon>Agaricomycotina</taxon>
        <taxon>Agaricomycetes</taxon>
        <taxon>Agaricomycetidae</taxon>
        <taxon>Agaricales</taxon>
        <taxon>Marasmiineae</taxon>
        <taxon>Omphalotaceae</taxon>
        <taxon>Gymnopus</taxon>
    </lineage>
</organism>
<dbReference type="AlphaFoldDB" id="A0A6A4H801"/>
<feature type="coiled-coil region" evidence="1">
    <location>
        <begin position="222"/>
        <end position="249"/>
    </location>
</feature>
<proteinExistence type="predicted"/>
<sequence>MPKSIFAPKVAPAFKSNLVPAIFILPIKVHSTKVVVIRSYPGMTIQLAEGSVKLRIAGVSENTTFEGILDLLECVEIEFPSDDTELFTYSIPKHVQNVTGKSIDERDKLLIVSDMNVPYLAHYFPKSYLHVVYALQIRKILGLTWAGHEDRDTSLDILDVTFWASIQLHRCSEKARLQGASLPTFTGPQVQEQLIEIDVKIKAKKRRITAATKIHALHQAKAQESKKKLEQEEWELEEYELALAELRDLELITWGLS</sequence>
<evidence type="ECO:0000313" key="2">
    <source>
        <dbReference type="EMBL" id="KAE9394201.1"/>
    </source>
</evidence>
<accession>A0A6A4H801</accession>
<dbReference type="Proteomes" id="UP000799118">
    <property type="component" value="Unassembled WGS sequence"/>
</dbReference>
<gene>
    <name evidence="2" type="ORF">BT96DRAFT_1048648</name>
</gene>
<keyword evidence="3" id="KW-1185">Reference proteome</keyword>
<reference evidence="2" key="1">
    <citation type="journal article" date="2019" name="Environ. Microbiol.">
        <title>Fungal ecological strategies reflected in gene transcription - a case study of two litter decomposers.</title>
        <authorList>
            <person name="Barbi F."/>
            <person name="Kohler A."/>
            <person name="Barry K."/>
            <person name="Baskaran P."/>
            <person name="Daum C."/>
            <person name="Fauchery L."/>
            <person name="Ihrmark K."/>
            <person name="Kuo A."/>
            <person name="LaButti K."/>
            <person name="Lipzen A."/>
            <person name="Morin E."/>
            <person name="Grigoriev I.V."/>
            <person name="Henrissat B."/>
            <person name="Lindahl B."/>
            <person name="Martin F."/>
        </authorList>
    </citation>
    <scope>NUCLEOTIDE SEQUENCE</scope>
    <source>
        <strain evidence="2">JB14</strain>
    </source>
</reference>
<protein>
    <submittedName>
        <fullName evidence="2">Uncharacterized protein</fullName>
    </submittedName>
</protein>
<dbReference type="OrthoDB" id="3128760at2759"/>
<evidence type="ECO:0000256" key="1">
    <source>
        <dbReference type="SAM" id="Coils"/>
    </source>
</evidence>
<dbReference type="EMBL" id="ML769555">
    <property type="protein sequence ID" value="KAE9394201.1"/>
    <property type="molecule type" value="Genomic_DNA"/>
</dbReference>
<evidence type="ECO:0000313" key="3">
    <source>
        <dbReference type="Proteomes" id="UP000799118"/>
    </source>
</evidence>
<keyword evidence="1" id="KW-0175">Coiled coil</keyword>
<name>A0A6A4H801_9AGAR</name>